<accession>A0A6A6TJF8</accession>
<dbReference type="InterPro" id="IPR008271">
    <property type="entry name" value="Ser/Thr_kinase_AS"/>
</dbReference>
<evidence type="ECO:0000256" key="1">
    <source>
        <dbReference type="ARBA" id="ARBA00005575"/>
    </source>
</evidence>
<comment type="similarity">
    <text evidence="1">Belongs to the protein kinase superfamily. CAMK Ser/Thr protein kinase family. CHEK2 subfamily.</text>
</comment>
<organism evidence="8 9">
    <name type="scientific">Lophiostoma macrostomum CBS 122681</name>
    <dbReference type="NCBI Taxonomy" id="1314788"/>
    <lineage>
        <taxon>Eukaryota</taxon>
        <taxon>Fungi</taxon>
        <taxon>Dikarya</taxon>
        <taxon>Ascomycota</taxon>
        <taxon>Pezizomycotina</taxon>
        <taxon>Dothideomycetes</taxon>
        <taxon>Pleosporomycetidae</taxon>
        <taxon>Pleosporales</taxon>
        <taxon>Lophiostomataceae</taxon>
        <taxon>Lophiostoma</taxon>
    </lineage>
</organism>
<dbReference type="InterPro" id="IPR008984">
    <property type="entry name" value="SMAD_FHA_dom_sf"/>
</dbReference>
<feature type="non-terminal residue" evidence="8">
    <location>
        <position position="1"/>
    </location>
</feature>
<feature type="compositionally biased region" description="Basic and acidic residues" evidence="5">
    <location>
        <begin position="655"/>
        <end position="666"/>
    </location>
</feature>
<dbReference type="PROSITE" id="PS00107">
    <property type="entry name" value="PROTEIN_KINASE_ATP"/>
    <property type="match status" value="1"/>
</dbReference>
<evidence type="ECO:0000256" key="3">
    <source>
        <dbReference type="ARBA" id="ARBA00022840"/>
    </source>
</evidence>
<dbReference type="EMBL" id="MU004310">
    <property type="protein sequence ID" value="KAF2659058.1"/>
    <property type="molecule type" value="Genomic_DNA"/>
</dbReference>
<dbReference type="AlphaFoldDB" id="A0A6A6TJF8"/>
<keyword evidence="3 4" id="KW-0067">ATP-binding</keyword>
<gene>
    <name evidence="8" type="ORF">K491DRAFT_689665</name>
</gene>
<evidence type="ECO:0000259" key="7">
    <source>
        <dbReference type="PROSITE" id="PS50011"/>
    </source>
</evidence>
<keyword evidence="8" id="KW-0808">Transferase</keyword>
<name>A0A6A6TJF8_9PLEO</name>
<feature type="compositionally biased region" description="Polar residues" evidence="5">
    <location>
        <begin position="631"/>
        <end position="640"/>
    </location>
</feature>
<feature type="compositionally biased region" description="Basic residues" evidence="5">
    <location>
        <begin position="673"/>
        <end position="683"/>
    </location>
</feature>
<dbReference type="InterPro" id="IPR000719">
    <property type="entry name" value="Prot_kinase_dom"/>
</dbReference>
<evidence type="ECO:0000313" key="9">
    <source>
        <dbReference type="Proteomes" id="UP000799324"/>
    </source>
</evidence>
<feature type="domain" description="Protein kinase" evidence="7">
    <location>
        <begin position="156"/>
        <end position="468"/>
    </location>
</feature>
<dbReference type="PROSITE" id="PS50011">
    <property type="entry name" value="PROTEIN_KINASE_DOM"/>
    <property type="match status" value="1"/>
</dbReference>
<keyword evidence="2 4" id="KW-0547">Nucleotide-binding</keyword>
<dbReference type="Gene3D" id="2.60.200.20">
    <property type="match status" value="1"/>
</dbReference>
<protein>
    <submittedName>
        <fullName evidence="8">Pkinase-domain-containing protein</fullName>
    </submittedName>
</protein>
<proteinExistence type="inferred from homology"/>
<dbReference type="Gene3D" id="3.30.200.20">
    <property type="entry name" value="Phosphorylase Kinase, domain 1"/>
    <property type="match status" value="1"/>
</dbReference>
<evidence type="ECO:0000259" key="6">
    <source>
        <dbReference type="PROSITE" id="PS50006"/>
    </source>
</evidence>
<evidence type="ECO:0000256" key="2">
    <source>
        <dbReference type="ARBA" id="ARBA00022741"/>
    </source>
</evidence>
<keyword evidence="8" id="KW-0418">Kinase</keyword>
<feature type="region of interest" description="Disordered" evidence="5">
    <location>
        <begin position="630"/>
        <end position="683"/>
    </location>
</feature>
<feature type="domain" description="FHA" evidence="6">
    <location>
        <begin position="33"/>
        <end position="92"/>
    </location>
</feature>
<sequence>MAGEMVAYLEIQRCDRDADETPSVIEIRGNEEFYLGRNSSLCRHTWPDPVISNKHVRIHCILYEQNPVADIPPFVYATDVSSNGTYLRKSNAECSSSQGRGIRMGRKNGSFLLDEADELRISDSVTLVYRSLTKILEEPLPAFQLEEKHAFMSRYVITGRVLGIGGYGKVLIAVHQKTQRQLACKVMDIRNFYANEEASKYNLTAEKQDEPGSAKRWPSRVGKCFREFDILKDLSHPNIVTIEKVFWSSNSIYIFQELVSGGDLFSYLEYKGGHLCEVEAAVIVRQILKGVVYLHDQNIVHRDLKPDNILMTSLDEGARIVITDFGNARFLPDEQGAGSAPSTYRRRMFSICGTLEFTAPEIHKMNPTVPTHQGYSKSIDMWSIGSITVALLSGDAPFADRWNQDFDRDPKGVMMNLASRCDLSFLDEADHDIWSNVSSRSRDFIKKLLVLQEDARMTATEALAHSWFTNHCHNAAFESLYQRAIRDWRPRRKVFRLVEPIAETVADLTTVGLPEEFLSQEVVSKYFSAPSRKPSHFQIDSSLTASQAQRVNTPLPAILEDREDDNYQSLSLDDDISYDIRGSYPMNLSRGYSLGDSMDQLALIPEDRGLYGVDYDPDNEFPEYNEAHQAYDSQARSRVQTPDREPDSSVVYETPVKDLGRRRSGDHSPQGCFKRRKLFHGSH</sequence>
<dbReference type="SUPFAM" id="SSF56112">
    <property type="entry name" value="Protein kinase-like (PK-like)"/>
    <property type="match status" value="1"/>
</dbReference>
<evidence type="ECO:0000313" key="8">
    <source>
        <dbReference type="EMBL" id="KAF2659058.1"/>
    </source>
</evidence>
<feature type="binding site" evidence="4">
    <location>
        <position position="185"/>
    </location>
    <ligand>
        <name>ATP</name>
        <dbReference type="ChEBI" id="CHEBI:30616"/>
    </ligand>
</feature>
<keyword evidence="9" id="KW-1185">Reference proteome</keyword>
<dbReference type="InterPro" id="IPR017441">
    <property type="entry name" value="Protein_kinase_ATP_BS"/>
</dbReference>
<dbReference type="PANTHER" id="PTHR24347">
    <property type="entry name" value="SERINE/THREONINE-PROTEIN KINASE"/>
    <property type="match status" value="1"/>
</dbReference>
<dbReference type="InterPro" id="IPR011009">
    <property type="entry name" value="Kinase-like_dom_sf"/>
</dbReference>
<dbReference type="Gene3D" id="1.10.510.10">
    <property type="entry name" value="Transferase(Phosphotransferase) domain 1"/>
    <property type="match status" value="1"/>
</dbReference>
<dbReference type="OrthoDB" id="74764at2759"/>
<dbReference type="InterPro" id="IPR000253">
    <property type="entry name" value="FHA_dom"/>
</dbReference>
<reference evidence="8" key="1">
    <citation type="journal article" date="2020" name="Stud. Mycol.">
        <title>101 Dothideomycetes genomes: a test case for predicting lifestyles and emergence of pathogens.</title>
        <authorList>
            <person name="Haridas S."/>
            <person name="Albert R."/>
            <person name="Binder M."/>
            <person name="Bloem J."/>
            <person name="Labutti K."/>
            <person name="Salamov A."/>
            <person name="Andreopoulos B."/>
            <person name="Baker S."/>
            <person name="Barry K."/>
            <person name="Bills G."/>
            <person name="Bluhm B."/>
            <person name="Cannon C."/>
            <person name="Castanera R."/>
            <person name="Culley D."/>
            <person name="Daum C."/>
            <person name="Ezra D."/>
            <person name="Gonzalez J."/>
            <person name="Henrissat B."/>
            <person name="Kuo A."/>
            <person name="Liang C."/>
            <person name="Lipzen A."/>
            <person name="Lutzoni F."/>
            <person name="Magnuson J."/>
            <person name="Mondo S."/>
            <person name="Nolan M."/>
            <person name="Ohm R."/>
            <person name="Pangilinan J."/>
            <person name="Park H.-J."/>
            <person name="Ramirez L."/>
            <person name="Alfaro M."/>
            <person name="Sun H."/>
            <person name="Tritt A."/>
            <person name="Yoshinaga Y."/>
            <person name="Zwiers L.-H."/>
            <person name="Turgeon B."/>
            <person name="Goodwin S."/>
            <person name="Spatafora J."/>
            <person name="Crous P."/>
            <person name="Grigoriev I."/>
        </authorList>
    </citation>
    <scope>NUCLEOTIDE SEQUENCE</scope>
    <source>
        <strain evidence="8">CBS 122681</strain>
    </source>
</reference>
<dbReference type="GO" id="GO:0005524">
    <property type="term" value="F:ATP binding"/>
    <property type="evidence" value="ECO:0007669"/>
    <property type="project" value="UniProtKB-UniRule"/>
</dbReference>
<dbReference type="SMART" id="SM00220">
    <property type="entry name" value="S_TKc"/>
    <property type="match status" value="1"/>
</dbReference>
<dbReference type="PROSITE" id="PS00108">
    <property type="entry name" value="PROTEIN_KINASE_ST"/>
    <property type="match status" value="1"/>
</dbReference>
<dbReference type="Pfam" id="PF00069">
    <property type="entry name" value="Pkinase"/>
    <property type="match status" value="1"/>
</dbReference>
<dbReference type="SUPFAM" id="SSF49879">
    <property type="entry name" value="SMAD/FHA domain"/>
    <property type="match status" value="1"/>
</dbReference>
<evidence type="ECO:0000256" key="4">
    <source>
        <dbReference type="PROSITE-ProRule" id="PRU10141"/>
    </source>
</evidence>
<dbReference type="GO" id="GO:0004672">
    <property type="term" value="F:protein kinase activity"/>
    <property type="evidence" value="ECO:0007669"/>
    <property type="project" value="InterPro"/>
</dbReference>
<dbReference type="Proteomes" id="UP000799324">
    <property type="component" value="Unassembled WGS sequence"/>
</dbReference>
<dbReference type="PROSITE" id="PS50006">
    <property type="entry name" value="FHA_DOMAIN"/>
    <property type="match status" value="1"/>
</dbReference>
<evidence type="ECO:0000256" key="5">
    <source>
        <dbReference type="SAM" id="MobiDB-lite"/>
    </source>
</evidence>